<feature type="coiled-coil region" evidence="1">
    <location>
        <begin position="339"/>
        <end position="366"/>
    </location>
</feature>
<gene>
    <name evidence="2" type="ORF">FKW44_020120</name>
</gene>
<dbReference type="AlphaFoldDB" id="A0A7T8GWU6"/>
<dbReference type="GO" id="GO:1990023">
    <property type="term" value="C:mitotic spindle midzone"/>
    <property type="evidence" value="ECO:0007669"/>
    <property type="project" value="TreeGrafter"/>
</dbReference>
<dbReference type="GO" id="GO:0005737">
    <property type="term" value="C:cytoplasm"/>
    <property type="evidence" value="ECO:0007669"/>
    <property type="project" value="TreeGrafter"/>
</dbReference>
<evidence type="ECO:0008006" key="4">
    <source>
        <dbReference type="Google" id="ProtNLM"/>
    </source>
</evidence>
<dbReference type="EMBL" id="CP045903">
    <property type="protein sequence ID" value="QQP39288.1"/>
    <property type="molecule type" value="Genomic_DNA"/>
</dbReference>
<dbReference type="PANTHER" id="PTHR19321:SF41">
    <property type="entry name" value="FASCETTO-RELATED"/>
    <property type="match status" value="1"/>
</dbReference>
<dbReference type="Gene3D" id="1.20.58.1520">
    <property type="match status" value="1"/>
</dbReference>
<evidence type="ECO:0000313" key="2">
    <source>
        <dbReference type="EMBL" id="QQP39288.1"/>
    </source>
</evidence>
<dbReference type="OrthoDB" id="642895at2759"/>
<proteinExistence type="predicted"/>
<dbReference type="PANTHER" id="PTHR19321">
    <property type="entry name" value="PROTEIN REGULATOR OF CYTOKINESIS 1 PRC1-RELATED"/>
    <property type="match status" value="1"/>
</dbReference>
<name>A0A7T8GWU6_CALRO</name>
<dbReference type="Pfam" id="PF03999">
    <property type="entry name" value="MAP65_ASE1"/>
    <property type="match status" value="1"/>
</dbReference>
<dbReference type="GO" id="GO:0051256">
    <property type="term" value="P:mitotic spindle midzone assembly"/>
    <property type="evidence" value="ECO:0007669"/>
    <property type="project" value="TreeGrafter"/>
</dbReference>
<accession>A0A7T8GWU6</accession>
<evidence type="ECO:0000313" key="3">
    <source>
        <dbReference type="Proteomes" id="UP000595437"/>
    </source>
</evidence>
<reference evidence="3" key="1">
    <citation type="submission" date="2021-01" db="EMBL/GenBank/DDBJ databases">
        <title>Caligus Genome Assembly.</title>
        <authorList>
            <person name="Gallardo-Escarate C."/>
        </authorList>
    </citation>
    <scope>NUCLEOTIDE SEQUENCE [LARGE SCALE GENOMIC DNA]</scope>
</reference>
<sequence>MGCSQGSSGAYRSRVVLECIQEKFRDMISEEESHKSSLVRRIEEHYRRLLSLSEELSVSPMEPSEELSLIQLEKELRDIVEVLKEKKTLKDKEESLAAHLGERALQLPLGSIPKPSDPLNELLRTRLASFSELKSAIIIAMRDLCTEPSNSFERSIVCERDESFLPLSEERLKRVGEVHSGLLEQKALNHKTAERFRERIRAISAKLELDEEGFLAENGGSSPSELKELQFRVDELELLKVQHMERFLVAARRELDAWWDACFYTQRQRSLFCPYFSHEYSEELLVEHEEEIGKLKAYFRGNESLFHLVEQRQTLWNKKLELEQKAKDPNRFQGKSTDFLKEERDRKRVEKQLPKIEENLEDAMEGYRLHMGKSS</sequence>
<evidence type="ECO:0000256" key="1">
    <source>
        <dbReference type="SAM" id="Coils"/>
    </source>
</evidence>
<keyword evidence="1" id="KW-0175">Coiled coil</keyword>
<organism evidence="2 3">
    <name type="scientific">Caligus rogercresseyi</name>
    <name type="common">Sea louse</name>
    <dbReference type="NCBI Taxonomy" id="217165"/>
    <lineage>
        <taxon>Eukaryota</taxon>
        <taxon>Metazoa</taxon>
        <taxon>Ecdysozoa</taxon>
        <taxon>Arthropoda</taxon>
        <taxon>Crustacea</taxon>
        <taxon>Multicrustacea</taxon>
        <taxon>Hexanauplia</taxon>
        <taxon>Copepoda</taxon>
        <taxon>Siphonostomatoida</taxon>
        <taxon>Caligidae</taxon>
        <taxon>Caligus</taxon>
    </lineage>
</organism>
<dbReference type="Proteomes" id="UP000595437">
    <property type="component" value="Chromosome 14"/>
</dbReference>
<feature type="non-terminal residue" evidence="2">
    <location>
        <position position="375"/>
    </location>
</feature>
<dbReference type="InterPro" id="IPR007145">
    <property type="entry name" value="MAP65_Ase1_PRC1"/>
</dbReference>
<protein>
    <recommendedName>
        <fullName evidence="4">Protein regulator of cytokinesis 1</fullName>
    </recommendedName>
</protein>
<keyword evidence="3" id="KW-1185">Reference proteome</keyword>
<dbReference type="GO" id="GO:0008017">
    <property type="term" value="F:microtubule binding"/>
    <property type="evidence" value="ECO:0007669"/>
    <property type="project" value="InterPro"/>
</dbReference>